<dbReference type="InterPro" id="IPR006603">
    <property type="entry name" value="PQ-loop_rpt"/>
</dbReference>
<dbReference type="PANTHER" id="PTHR13131">
    <property type="entry name" value="CYSTINOSIN"/>
    <property type="match status" value="1"/>
</dbReference>
<organism evidence="8 9">
    <name type="scientific">Smittium angustum</name>
    <dbReference type="NCBI Taxonomy" id="133377"/>
    <lineage>
        <taxon>Eukaryota</taxon>
        <taxon>Fungi</taxon>
        <taxon>Fungi incertae sedis</taxon>
        <taxon>Zoopagomycota</taxon>
        <taxon>Kickxellomycotina</taxon>
        <taxon>Harpellomycetes</taxon>
        <taxon>Harpellales</taxon>
        <taxon>Legeriomycetaceae</taxon>
        <taxon>Smittium</taxon>
    </lineage>
</organism>
<dbReference type="Proteomes" id="UP000245591">
    <property type="component" value="Unassembled WGS sequence"/>
</dbReference>
<feature type="transmembrane region" description="Helical" evidence="7">
    <location>
        <begin position="223"/>
        <end position="244"/>
    </location>
</feature>
<dbReference type="PANTHER" id="PTHR13131:SF5">
    <property type="entry name" value="CYSTINOSIN"/>
    <property type="match status" value="1"/>
</dbReference>
<evidence type="ECO:0008006" key="10">
    <source>
        <dbReference type="Google" id="ProtNLM"/>
    </source>
</evidence>
<evidence type="ECO:0000256" key="3">
    <source>
        <dbReference type="ARBA" id="ARBA00022692"/>
    </source>
</evidence>
<evidence type="ECO:0000256" key="7">
    <source>
        <dbReference type="SAM" id="Phobius"/>
    </source>
</evidence>
<dbReference type="SMART" id="SM00679">
    <property type="entry name" value="CTNS"/>
    <property type="match status" value="2"/>
</dbReference>
<dbReference type="Pfam" id="PF04193">
    <property type="entry name" value="PQ-loop"/>
    <property type="match status" value="2"/>
</dbReference>
<keyword evidence="6 7" id="KW-0472">Membrane</keyword>
<protein>
    <recommendedName>
        <fullName evidence="10">Cystinosin</fullName>
    </recommendedName>
</protein>
<dbReference type="GO" id="GO:0015184">
    <property type="term" value="F:L-cystine transmembrane transporter activity"/>
    <property type="evidence" value="ECO:0007669"/>
    <property type="project" value="TreeGrafter"/>
</dbReference>
<keyword evidence="4" id="KW-0677">Repeat</keyword>
<evidence type="ECO:0000313" key="9">
    <source>
        <dbReference type="Proteomes" id="UP000245591"/>
    </source>
</evidence>
<dbReference type="AlphaFoldDB" id="A0A2U1J8H7"/>
<dbReference type="EMBL" id="MBFU01000183">
    <property type="protein sequence ID" value="PWA01354.1"/>
    <property type="molecule type" value="Genomic_DNA"/>
</dbReference>
<dbReference type="InterPro" id="IPR005282">
    <property type="entry name" value="LC_transporter"/>
</dbReference>
<evidence type="ECO:0000256" key="2">
    <source>
        <dbReference type="ARBA" id="ARBA00022448"/>
    </source>
</evidence>
<feature type="transmembrane region" description="Helical" evidence="7">
    <location>
        <begin position="93"/>
        <end position="113"/>
    </location>
</feature>
<sequence length="315" mass="35902">MTAKLISTGFHGFAKFVSMVCGWLYFIAWSFSFYPQLISNFNRKSVQGISFDFIYLGTLGFVFYSIFNIGFYYSDSSNADLKNSNQGEETLVMLNDVLFAVHSVILNFVLILQSWYYKKDKTQKLSYPAILIILCSVTIACMLFLFGPLYKFLMFSSYMKIFLTVTMYVPQAFTNFKRKSTSGWSIYNVLLDLAGGILSNMQLVIDASLSGNIFSVVNNPGKFLLGLVSILFDLLFILQHYVLYPNSAAYCSPEIISDTYLDQTYTNSDIEMESVIGTNYVTAEPKELASEQEIKNLLYNNDRIKTQKSYLQKVE</sequence>
<keyword evidence="9" id="KW-1185">Reference proteome</keyword>
<evidence type="ECO:0000256" key="4">
    <source>
        <dbReference type="ARBA" id="ARBA00022737"/>
    </source>
</evidence>
<comment type="caution">
    <text evidence="8">The sequence shown here is derived from an EMBL/GenBank/DDBJ whole genome shotgun (WGS) entry which is preliminary data.</text>
</comment>
<proteinExistence type="predicted"/>
<feature type="transmembrane region" description="Helical" evidence="7">
    <location>
        <begin position="185"/>
        <end position="203"/>
    </location>
</feature>
<comment type="subcellular location">
    <subcellularLocation>
        <location evidence="1">Endomembrane system</location>
        <topology evidence="1">Multi-pass membrane protein</topology>
    </subcellularLocation>
</comment>
<dbReference type="GO" id="GO:0005774">
    <property type="term" value="C:vacuolar membrane"/>
    <property type="evidence" value="ECO:0007669"/>
    <property type="project" value="TreeGrafter"/>
</dbReference>
<gene>
    <name evidence="8" type="ORF">BB558_002558</name>
</gene>
<name>A0A2U1J8H7_SMIAN</name>
<evidence type="ECO:0000256" key="6">
    <source>
        <dbReference type="ARBA" id="ARBA00023136"/>
    </source>
</evidence>
<keyword evidence="3 7" id="KW-0812">Transmembrane</keyword>
<keyword evidence="2" id="KW-0813">Transport</keyword>
<accession>A0A2U1J8H7</accession>
<evidence type="ECO:0000313" key="8">
    <source>
        <dbReference type="EMBL" id="PWA01354.1"/>
    </source>
</evidence>
<feature type="transmembrane region" description="Helical" evidence="7">
    <location>
        <begin position="125"/>
        <end position="146"/>
    </location>
</feature>
<evidence type="ECO:0000256" key="5">
    <source>
        <dbReference type="ARBA" id="ARBA00022989"/>
    </source>
</evidence>
<feature type="transmembrane region" description="Helical" evidence="7">
    <location>
        <begin position="12"/>
        <end position="32"/>
    </location>
</feature>
<feature type="transmembrane region" description="Helical" evidence="7">
    <location>
        <begin position="53"/>
        <end position="73"/>
    </location>
</feature>
<keyword evidence="5 7" id="KW-1133">Transmembrane helix</keyword>
<reference evidence="8 9" key="1">
    <citation type="journal article" date="2018" name="MBio">
        <title>Comparative Genomics Reveals the Core Gene Toolbox for the Fungus-Insect Symbiosis.</title>
        <authorList>
            <person name="Wang Y."/>
            <person name="Stata M."/>
            <person name="Wang W."/>
            <person name="Stajich J.E."/>
            <person name="White M.M."/>
            <person name="Moncalvo J.M."/>
        </authorList>
    </citation>
    <scope>NUCLEOTIDE SEQUENCE [LARGE SCALE GENOMIC DNA]</scope>
    <source>
        <strain evidence="8 9">AUS-126-30</strain>
    </source>
</reference>
<dbReference type="Gene3D" id="1.20.1280.290">
    <property type="match status" value="2"/>
</dbReference>
<evidence type="ECO:0000256" key="1">
    <source>
        <dbReference type="ARBA" id="ARBA00004127"/>
    </source>
</evidence>
<dbReference type="GO" id="GO:0012505">
    <property type="term" value="C:endomembrane system"/>
    <property type="evidence" value="ECO:0007669"/>
    <property type="project" value="UniProtKB-SubCell"/>
</dbReference>